<gene>
    <name evidence="2" type="ORF">E2C01_035791</name>
</gene>
<comment type="caution">
    <text evidence="2">The sequence shown here is derived from an EMBL/GenBank/DDBJ whole genome shotgun (WGS) entry which is preliminary data.</text>
</comment>
<organism evidence="2 3">
    <name type="scientific">Portunus trituberculatus</name>
    <name type="common">Swimming crab</name>
    <name type="synonym">Neptunus trituberculatus</name>
    <dbReference type="NCBI Taxonomy" id="210409"/>
    <lineage>
        <taxon>Eukaryota</taxon>
        <taxon>Metazoa</taxon>
        <taxon>Ecdysozoa</taxon>
        <taxon>Arthropoda</taxon>
        <taxon>Crustacea</taxon>
        <taxon>Multicrustacea</taxon>
        <taxon>Malacostraca</taxon>
        <taxon>Eumalacostraca</taxon>
        <taxon>Eucarida</taxon>
        <taxon>Decapoda</taxon>
        <taxon>Pleocyemata</taxon>
        <taxon>Brachyura</taxon>
        <taxon>Eubrachyura</taxon>
        <taxon>Portunoidea</taxon>
        <taxon>Portunidae</taxon>
        <taxon>Portuninae</taxon>
        <taxon>Portunus</taxon>
    </lineage>
</organism>
<feature type="compositionally biased region" description="Pro residues" evidence="1">
    <location>
        <begin position="28"/>
        <end position="37"/>
    </location>
</feature>
<evidence type="ECO:0000313" key="3">
    <source>
        <dbReference type="Proteomes" id="UP000324222"/>
    </source>
</evidence>
<dbReference type="AlphaFoldDB" id="A0A5B7F9E3"/>
<accession>A0A5B7F9E3</accession>
<feature type="compositionally biased region" description="Basic and acidic residues" evidence="1">
    <location>
        <begin position="65"/>
        <end position="79"/>
    </location>
</feature>
<sequence length="120" mass="13285">MIYENNPDERAQDLSITEGGGDSDPTKPTHPPTPPRTGHPNPAREPGPLRYRMPPPLPQTFGTGHGREEAGRKYEEEAPQRLSHHLSAIAQSLLCSLNKNIIVIATFQRRLITARMMAAL</sequence>
<evidence type="ECO:0000313" key="2">
    <source>
        <dbReference type="EMBL" id="MPC42177.1"/>
    </source>
</evidence>
<evidence type="ECO:0000256" key="1">
    <source>
        <dbReference type="SAM" id="MobiDB-lite"/>
    </source>
</evidence>
<dbReference type="EMBL" id="VSRR010005337">
    <property type="protein sequence ID" value="MPC42177.1"/>
    <property type="molecule type" value="Genomic_DNA"/>
</dbReference>
<proteinExistence type="predicted"/>
<dbReference type="Proteomes" id="UP000324222">
    <property type="component" value="Unassembled WGS sequence"/>
</dbReference>
<keyword evidence="3" id="KW-1185">Reference proteome</keyword>
<reference evidence="2 3" key="1">
    <citation type="submission" date="2019-05" db="EMBL/GenBank/DDBJ databases">
        <title>Another draft genome of Portunus trituberculatus and its Hox gene families provides insights of decapod evolution.</title>
        <authorList>
            <person name="Jeong J.-H."/>
            <person name="Song I."/>
            <person name="Kim S."/>
            <person name="Choi T."/>
            <person name="Kim D."/>
            <person name="Ryu S."/>
            <person name="Kim W."/>
        </authorList>
    </citation>
    <scope>NUCLEOTIDE SEQUENCE [LARGE SCALE GENOMIC DNA]</scope>
    <source>
        <tissue evidence="2">Muscle</tissue>
    </source>
</reference>
<feature type="region of interest" description="Disordered" evidence="1">
    <location>
        <begin position="1"/>
        <end position="79"/>
    </location>
</feature>
<protein>
    <submittedName>
        <fullName evidence="2">Uncharacterized protein</fullName>
    </submittedName>
</protein>
<name>A0A5B7F9E3_PORTR</name>